<evidence type="ECO:0000256" key="1">
    <source>
        <dbReference type="SAM" id="MobiDB-lite"/>
    </source>
</evidence>
<proteinExistence type="predicted"/>
<evidence type="ECO:0000313" key="2">
    <source>
        <dbReference type="EMBL" id="QKX60485.1"/>
    </source>
</evidence>
<keyword evidence="3" id="KW-1185">Reference proteome</keyword>
<reference evidence="3" key="1">
    <citation type="submission" date="2020-06" db="EMBL/GenBank/DDBJ databases">
        <title>A chromosome-scale genome assembly of Talaromyces rugulosus W13939.</title>
        <authorList>
            <person name="Wang B."/>
            <person name="Guo L."/>
            <person name="Ye K."/>
            <person name="Wang L."/>
        </authorList>
    </citation>
    <scope>NUCLEOTIDE SEQUENCE [LARGE SCALE GENOMIC DNA]</scope>
    <source>
        <strain evidence="3">W13939</strain>
    </source>
</reference>
<dbReference type="RefSeq" id="XP_035346662.1">
    <property type="nucleotide sequence ID" value="XM_035490769.1"/>
</dbReference>
<dbReference type="KEGG" id="trg:TRUGW13939_07630"/>
<sequence>MDNKNGDQDIWESLIAEWENDMAPDMQTSGVSFSDWHPAGLSGSRSPAPDLSLGKTDTSPKENQTDASGPFSSPINTESAGQHATIQEDIERLKRELDEKSQMLAELVEYVDTSLQPWTVAMTDAIKDLSARCDRLEKHYA</sequence>
<protein>
    <submittedName>
        <fullName evidence="2">Uncharacterized protein</fullName>
    </submittedName>
</protein>
<feature type="region of interest" description="Disordered" evidence="1">
    <location>
        <begin position="1"/>
        <end position="85"/>
    </location>
</feature>
<feature type="compositionally biased region" description="Polar residues" evidence="1">
    <location>
        <begin position="65"/>
        <end position="85"/>
    </location>
</feature>
<evidence type="ECO:0000313" key="3">
    <source>
        <dbReference type="Proteomes" id="UP000509510"/>
    </source>
</evidence>
<dbReference type="Proteomes" id="UP000509510">
    <property type="component" value="Chromosome IV"/>
</dbReference>
<accession>A0A7H8R4G1</accession>
<dbReference type="EMBL" id="CP055901">
    <property type="protein sequence ID" value="QKX60485.1"/>
    <property type="molecule type" value="Genomic_DNA"/>
</dbReference>
<gene>
    <name evidence="2" type="ORF">TRUGW13939_07630</name>
</gene>
<name>A0A7H8R4G1_TALRU</name>
<dbReference type="AlphaFoldDB" id="A0A7H8R4G1"/>
<dbReference type="GeneID" id="55995121"/>
<organism evidence="2 3">
    <name type="scientific">Talaromyces rugulosus</name>
    <name type="common">Penicillium rugulosum</name>
    <dbReference type="NCBI Taxonomy" id="121627"/>
    <lineage>
        <taxon>Eukaryota</taxon>
        <taxon>Fungi</taxon>
        <taxon>Dikarya</taxon>
        <taxon>Ascomycota</taxon>
        <taxon>Pezizomycotina</taxon>
        <taxon>Eurotiomycetes</taxon>
        <taxon>Eurotiomycetidae</taxon>
        <taxon>Eurotiales</taxon>
        <taxon>Trichocomaceae</taxon>
        <taxon>Talaromyces</taxon>
        <taxon>Talaromyces sect. Islandici</taxon>
    </lineage>
</organism>